<dbReference type="SUPFAM" id="SSF49410">
    <property type="entry name" value="Alpha-macroglobulin receptor domain"/>
    <property type="match status" value="1"/>
</dbReference>
<dbReference type="Gene3D" id="1.50.10.20">
    <property type="match status" value="1"/>
</dbReference>
<name>A0A9N9WK53_9NEOP</name>
<dbReference type="Gene3D" id="2.60.40.690">
    <property type="entry name" value="Alpha-macroglobulin, receptor-binding domain"/>
    <property type="match status" value="1"/>
</dbReference>
<dbReference type="GO" id="GO:0005615">
    <property type="term" value="C:extracellular space"/>
    <property type="evidence" value="ECO:0007669"/>
    <property type="project" value="InterPro"/>
</dbReference>
<evidence type="ECO:0000259" key="2">
    <source>
        <dbReference type="Pfam" id="PF07678"/>
    </source>
</evidence>
<evidence type="ECO:0000313" key="4">
    <source>
        <dbReference type="Proteomes" id="UP001153714"/>
    </source>
</evidence>
<accession>A0A9N9WK53</accession>
<dbReference type="InterPro" id="IPR008930">
    <property type="entry name" value="Terpenoid_cyclase/PrenylTrfase"/>
</dbReference>
<dbReference type="SUPFAM" id="SSF48239">
    <property type="entry name" value="Terpenoid cyclases/Protein prenyltransferases"/>
    <property type="match status" value="1"/>
</dbReference>
<dbReference type="Proteomes" id="UP001153714">
    <property type="component" value="Chromosome 8"/>
</dbReference>
<dbReference type="AlphaFoldDB" id="A0A9N9WK53"/>
<dbReference type="Pfam" id="PF07678">
    <property type="entry name" value="TED_complement"/>
    <property type="match status" value="1"/>
</dbReference>
<dbReference type="InterPro" id="IPR011626">
    <property type="entry name" value="Alpha-macroglobulin_TED"/>
</dbReference>
<reference evidence="3" key="2">
    <citation type="submission" date="2022-10" db="EMBL/GenBank/DDBJ databases">
        <authorList>
            <consortium name="ENA_rothamsted_submissions"/>
            <consortium name="culmorum"/>
            <person name="King R."/>
        </authorList>
    </citation>
    <scope>NUCLEOTIDE SEQUENCE</scope>
</reference>
<feature type="domain" description="Alpha-macroglobulin receptor-binding" evidence="1">
    <location>
        <begin position="191"/>
        <end position="285"/>
    </location>
</feature>
<protein>
    <submittedName>
        <fullName evidence="3">Uncharacterized protein</fullName>
    </submittedName>
</protein>
<dbReference type="EMBL" id="OU893339">
    <property type="protein sequence ID" value="CAG9795945.1"/>
    <property type="molecule type" value="Genomic_DNA"/>
</dbReference>
<dbReference type="InterPro" id="IPR050473">
    <property type="entry name" value="A2M/Complement_sys"/>
</dbReference>
<dbReference type="PANTHER" id="PTHR11412">
    <property type="entry name" value="MACROGLOBULIN / COMPLEMENT"/>
    <property type="match status" value="1"/>
</dbReference>
<dbReference type="PANTHER" id="PTHR11412:SF171">
    <property type="entry name" value="PREGNANCY ZONE PROTEIN-LIKE PROTEIN"/>
    <property type="match status" value="1"/>
</dbReference>
<sequence length="625" mass="69307">MILFHAGSLSTSIEATSYALSALSLCPKGLRTTSCASDARGAVRWLSAHRHAAGGFLSTQDTLVALEALSAWSTVQPSSPLNLTVKVRSRNDVKSTLIQAGDKVPQVMKMTTGDQLDVAVEGSGCVLVQASRSYHSARAMERGVVAGSARSLAVQVRVRTDGTFDCDANQTLCFCAAEIEACVRWAGGAGGMRVLEVRLPGAAAADAARLYSQLKPPHTLLRRIELTPSGGRATFYLDDTGIETETEGHACYYVHAVAPKTKTKPAYARVTDYYNPTINHTQMYTIPEDCPPRIAHENNEFIASDNLFNKARSLSDSSEIVITHEYSFEDIPEGIPLEDPIYDTFNRDEIAYLTKHNEMKHNTANDKIHINKINNETIEKIANFEEKKKSANVELVNTEFYQVTQKSIANYEESSVLHVRNLSSNESFDLIDNVERNTLIPLETWHDYSNSSSVGNQNDFESKDNTKKLNNYVPQTKNSINHETNMNSHETLSSKYDVTTTKKDGAISDIIENVGKSDVITHDYSIKGSSDVKKETTHMNIKVENPNLANWHVIDSPTDLEVPTGIEGPIPSVALPPPNFVLPPPDFSRTPVSYPRRFHGPPQNMYYFFQYDPSFYYRGRNPQIG</sequence>
<dbReference type="OrthoDB" id="9998011at2759"/>
<evidence type="ECO:0000259" key="1">
    <source>
        <dbReference type="Pfam" id="PF07677"/>
    </source>
</evidence>
<dbReference type="Pfam" id="PF07677">
    <property type="entry name" value="A2M_recep"/>
    <property type="match status" value="1"/>
</dbReference>
<proteinExistence type="predicted"/>
<reference evidence="3" key="1">
    <citation type="submission" date="2021-12" db="EMBL/GenBank/DDBJ databases">
        <authorList>
            <person name="King R."/>
        </authorList>
    </citation>
    <scope>NUCLEOTIDE SEQUENCE</scope>
</reference>
<dbReference type="InterPro" id="IPR036595">
    <property type="entry name" value="A-macroglobulin_rcpt-bd_sf"/>
</dbReference>
<dbReference type="InterPro" id="IPR009048">
    <property type="entry name" value="A-macroglobulin_rcpt-bd"/>
</dbReference>
<organism evidence="3 4">
    <name type="scientific">Diatraea saccharalis</name>
    <name type="common">sugarcane borer</name>
    <dbReference type="NCBI Taxonomy" id="40085"/>
    <lineage>
        <taxon>Eukaryota</taxon>
        <taxon>Metazoa</taxon>
        <taxon>Ecdysozoa</taxon>
        <taxon>Arthropoda</taxon>
        <taxon>Hexapoda</taxon>
        <taxon>Insecta</taxon>
        <taxon>Pterygota</taxon>
        <taxon>Neoptera</taxon>
        <taxon>Endopterygota</taxon>
        <taxon>Lepidoptera</taxon>
        <taxon>Glossata</taxon>
        <taxon>Ditrysia</taxon>
        <taxon>Pyraloidea</taxon>
        <taxon>Crambidae</taxon>
        <taxon>Crambinae</taxon>
        <taxon>Diatraea</taxon>
    </lineage>
</organism>
<evidence type="ECO:0000313" key="3">
    <source>
        <dbReference type="EMBL" id="CAG9795945.1"/>
    </source>
</evidence>
<feature type="domain" description="Alpha-macroglobulin-like TED" evidence="2">
    <location>
        <begin position="9"/>
        <end position="71"/>
    </location>
</feature>
<keyword evidence="4" id="KW-1185">Reference proteome</keyword>
<gene>
    <name evidence="3" type="ORF">DIATSA_LOCUS13174</name>
</gene>